<dbReference type="EMBL" id="PVXQ01000001">
    <property type="protein sequence ID" value="PRR84505.1"/>
    <property type="molecule type" value="Genomic_DNA"/>
</dbReference>
<sequence length="147" mass="16539">MEEQKTEFIQWVKTHKKDLIIAGVSIAAIIGIIVGIKNKDSIRALWESLRKSMEKDPIKSLVYPCEMVEKITYESVPVVNAVSSTEIIKFPSSHKSQVSFEVCDHIRNLPDGRNASAKKIATAAEYGYNLKPRQTWVDTYTKGIEVA</sequence>
<comment type="caution">
    <text evidence="2">The sequence shown here is derived from an EMBL/GenBank/DDBJ whole genome shotgun (WGS) entry which is preliminary data.</text>
</comment>
<evidence type="ECO:0000256" key="1">
    <source>
        <dbReference type="SAM" id="Phobius"/>
    </source>
</evidence>
<dbReference type="AlphaFoldDB" id="A0A2T0BKV2"/>
<organism evidence="2 3">
    <name type="scientific">Clostridium vincentii</name>
    <dbReference type="NCBI Taxonomy" id="52704"/>
    <lineage>
        <taxon>Bacteria</taxon>
        <taxon>Bacillati</taxon>
        <taxon>Bacillota</taxon>
        <taxon>Clostridia</taxon>
        <taxon>Eubacteriales</taxon>
        <taxon>Clostridiaceae</taxon>
        <taxon>Clostridium</taxon>
    </lineage>
</organism>
<dbReference type="OrthoDB" id="2083567at2"/>
<evidence type="ECO:0000313" key="3">
    <source>
        <dbReference type="Proteomes" id="UP000239471"/>
    </source>
</evidence>
<keyword evidence="1" id="KW-0812">Transmembrane</keyword>
<keyword evidence="1" id="KW-1133">Transmembrane helix</keyword>
<feature type="transmembrane region" description="Helical" evidence="1">
    <location>
        <begin position="19"/>
        <end position="36"/>
    </location>
</feature>
<dbReference type="Proteomes" id="UP000239471">
    <property type="component" value="Unassembled WGS sequence"/>
</dbReference>
<keyword evidence="3" id="KW-1185">Reference proteome</keyword>
<accession>A0A2T0BKV2</accession>
<reference evidence="2 3" key="1">
    <citation type="submission" date="2018-03" db="EMBL/GenBank/DDBJ databases">
        <title>Genome sequence of Clostridium vincentii DSM 10228.</title>
        <authorList>
            <person name="Poehlein A."/>
            <person name="Daniel R."/>
        </authorList>
    </citation>
    <scope>NUCLEOTIDE SEQUENCE [LARGE SCALE GENOMIC DNA]</scope>
    <source>
        <strain evidence="2 3">DSM 10228</strain>
    </source>
</reference>
<name>A0A2T0BKV2_9CLOT</name>
<gene>
    <name evidence="2" type="ORF">CLVI_00280</name>
</gene>
<evidence type="ECO:0000313" key="2">
    <source>
        <dbReference type="EMBL" id="PRR84505.1"/>
    </source>
</evidence>
<protein>
    <submittedName>
        <fullName evidence="2">Uncharacterized protein</fullName>
    </submittedName>
</protein>
<dbReference type="RefSeq" id="WP_106058087.1">
    <property type="nucleotide sequence ID" value="NZ_PVXQ01000001.1"/>
</dbReference>
<proteinExistence type="predicted"/>
<keyword evidence="1" id="KW-0472">Membrane</keyword>